<evidence type="ECO:0000313" key="2">
    <source>
        <dbReference type="EMBL" id="VDO48362.1"/>
    </source>
</evidence>
<dbReference type="STRING" id="387005.A0A183HHE3"/>
<proteinExistence type="predicted"/>
<feature type="region of interest" description="Disordered" evidence="1">
    <location>
        <begin position="183"/>
        <end position="202"/>
    </location>
</feature>
<gene>
    <name evidence="2" type="ORF">OFLC_LOCUS6904</name>
</gene>
<evidence type="ECO:0000313" key="3">
    <source>
        <dbReference type="Proteomes" id="UP000267606"/>
    </source>
</evidence>
<evidence type="ECO:0000313" key="4">
    <source>
        <dbReference type="WBParaSite" id="OFLC_0000690401-mRNA-1"/>
    </source>
</evidence>
<organism evidence="4">
    <name type="scientific">Onchocerca flexuosa</name>
    <dbReference type="NCBI Taxonomy" id="387005"/>
    <lineage>
        <taxon>Eukaryota</taxon>
        <taxon>Metazoa</taxon>
        <taxon>Ecdysozoa</taxon>
        <taxon>Nematoda</taxon>
        <taxon>Chromadorea</taxon>
        <taxon>Rhabditida</taxon>
        <taxon>Spirurina</taxon>
        <taxon>Spiruromorpha</taxon>
        <taxon>Filarioidea</taxon>
        <taxon>Onchocercidae</taxon>
        <taxon>Onchocerca</taxon>
    </lineage>
</organism>
<dbReference type="WBParaSite" id="OFLC_0000690401-mRNA-1">
    <property type="protein sequence ID" value="OFLC_0000690401-mRNA-1"/>
    <property type="gene ID" value="OFLC_0000690401"/>
</dbReference>
<protein>
    <submittedName>
        <fullName evidence="2 4">Uncharacterized protein</fullName>
    </submittedName>
</protein>
<keyword evidence="3" id="KW-1185">Reference proteome</keyword>
<dbReference type="AlphaFoldDB" id="A0A183HHE3"/>
<dbReference type="Proteomes" id="UP000267606">
    <property type="component" value="Unassembled WGS sequence"/>
</dbReference>
<accession>A0A183HHE3</accession>
<name>A0A183HHE3_9BILA</name>
<dbReference type="EMBL" id="UZAJ01006863">
    <property type="protein sequence ID" value="VDO48362.1"/>
    <property type="molecule type" value="Genomic_DNA"/>
</dbReference>
<reference evidence="2 3" key="2">
    <citation type="submission" date="2018-11" db="EMBL/GenBank/DDBJ databases">
        <authorList>
            <consortium name="Pathogen Informatics"/>
        </authorList>
    </citation>
    <scope>NUCLEOTIDE SEQUENCE [LARGE SCALE GENOMIC DNA]</scope>
</reference>
<reference evidence="4" key="1">
    <citation type="submission" date="2016-06" db="UniProtKB">
        <authorList>
            <consortium name="WormBaseParasite"/>
        </authorList>
    </citation>
    <scope>IDENTIFICATION</scope>
</reference>
<sequence>MEIDDNEESAVKTAVKRQSGADGRFFAILTSIPDVMHKIKDMLIHPEKQQNDRFYLNSIFIGIIFSARTHFSPAIWDMMNYFLTQINSHLQNDGASGYFNREIMEAVFTFQTTAFSLRSIATALRRGGKPLFGAWNARQRECIYALSRSCAAATMRCCSSYYYLRLLLLQLLSPLLSHRANTDQNPAADNATNSKHPTDQSSLKTLEAKKKAEINLPEGMDFCSMVYLEMSFYFVIKIIPSFHSLP</sequence>
<evidence type="ECO:0000256" key="1">
    <source>
        <dbReference type="SAM" id="MobiDB-lite"/>
    </source>
</evidence>